<dbReference type="RefSeq" id="WP_344170862.1">
    <property type="nucleotide sequence ID" value="NZ_BAAANC010000001.1"/>
</dbReference>
<protein>
    <submittedName>
        <fullName evidence="1">Erythromycin esterase family protein</fullName>
    </submittedName>
</protein>
<keyword evidence="2" id="KW-1185">Reference proteome</keyword>
<dbReference type="InterPro" id="IPR007815">
    <property type="entry name" value="Emycin_Estase"/>
</dbReference>
<dbReference type="Proteomes" id="UP001500363">
    <property type="component" value="Unassembled WGS sequence"/>
</dbReference>
<dbReference type="Gene3D" id="3.40.1660.10">
    <property type="entry name" value="EreA-like (biosynthetic domain)"/>
    <property type="match status" value="1"/>
</dbReference>
<organism evidence="1 2">
    <name type="scientific">Kribbella lupini</name>
    <dbReference type="NCBI Taxonomy" id="291602"/>
    <lineage>
        <taxon>Bacteria</taxon>
        <taxon>Bacillati</taxon>
        <taxon>Actinomycetota</taxon>
        <taxon>Actinomycetes</taxon>
        <taxon>Propionibacteriales</taxon>
        <taxon>Kribbellaceae</taxon>
        <taxon>Kribbella</taxon>
    </lineage>
</organism>
<dbReference type="EMBL" id="BAAANC010000001">
    <property type="protein sequence ID" value="GAA1515823.1"/>
    <property type="molecule type" value="Genomic_DNA"/>
</dbReference>
<proteinExistence type="predicted"/>
<reference evidence="2" key="1">
    <citation type="journal article" date="2019" name="Int. J. Syst. Evol. Microbiol.">
        <title>The Global Catalogue of Microorganisms (GCM) 10K type strain sequencing project: providing services to taxonomists for standard genome sequencing and annotation.</title>
        <authorList>
            <consortium name="The Broad Institute Genomics Platform"/>
            <consortium name="The Broad Institute Genome Sequencing Center for Infectious Disease"/>
            <person name="Wu L."/>
            <person name="Ma J."/>
        </authorList>
    </citation>
    <scope>NUCLEOTIDE SEQUENCE [LARGE SCALE GENOMIC DNA]</scope>
    <source>
        <strain evidence="2">JCM 14303</strain>
    </source>
</reference>
<name>A0ABP4L3N0_9ACTN</name>
<sequence>MRQDIRELATGVCELLAVGEPAHPSRDASFGPVRNEIFEELVGLGFRSVALETDRVAALAVDDFVRGGIGSLDAVMSDGFSHGFGAVEANRQLVGWMREYNQDRPDAERLSFYGFDAPTESTSAPSPRSYLEHALDYLGEELDLVELLGDDERWSRQEAILDSGTSIGATAEAVRLRAVADDLLTRLYIRAPELIAATSRAAWYRARVHANAALGLLRYHQQAAQQTDETTRVSGLLAVRDAIMAQNLLEIRTLEDLRGRTLVCAQNAHLQRNRSTLQMGGMTLTWHSAGAILDSLIGDRYAVVISTLDATGLDRVTAEAADAILPVVKAE</sequence>
<dbReference type="InterPro" id="IPR052036">
    <property type="entry name" value="Hydrolase/PRTase-associated"/>
</dbReference>
<dbReference type="PANTHER" id="PTHR31299">
    <property type="entry name" value="ESTERASE, PUTATIVE (AFU_ORTHOLOGUE AFUA_1G05850)-RELATED"/>
    <property type="match status" value="1"/>
</dbReference>
<dbReference type="Gene3D" id="3.30.1870.10">
    <property type="entry name" value="EreA-like, domain 2"/>
    <property type="match status" value="1"/>
</dbReference>
<evidence type="ECO:0000313" key="1">
    <source>
        <dbReference type="EMBL" id="GAA1515823.1"/>
    </source>
</evidence>
<gene>
    <name evidence="1" type="ORF">GCM10009741_13040</name>
</gene>
<dbReference type="CDD" id="cd14728">
    <property type="entry name" value="Ere-like"/>
    <property type="match status" value="1"/>
</dbReference>
<dbReference type="SUPFAM" id="SSF159501">
    <property type="entry name" value="EreA/ChaN-like"/>
    <property type="match status" value="1"/>
</dbReference>
<comment type="caution">
    <text evidence="1">The sequence shown here is derived from an EMBL/GenBank/DDBJ whole genome shotgun (WGS) entry which is preliminary data.</text>
</comment>
<dbReference type="PANTHER" id="PTHR31299:SF0">
    <property type="entry name" value="ESTERASE, PUTATIVE (AFU_ORTHOLOGUE AFUA_1G05850)-RELATED"/>
    <property type="match status" value="1"/>
</dbReference>
<accession>A0ABP4L3N0</accession>
<dbReference type="Pfam" id="PF05139">
    <property type="entry name" value="Erythro_esteras"/>
    <property type="match status" value="1"/>
</dbReference>
<evidence type="ECO:0000313" key="2">
    <source>
        <dbReference type="Proteomes" id="UP001500363"/>
    </source>
</evidence>
<dbReference type="Gene3D" id="1.20.1440.30">
    <property type="entry name" value="Biosynthetic Protein domain"/>
    <property type="match status" value="1"/>
</dbReference>